<evidence type="ECO:0000313" key="1">
    <source>
        <dbReference type="EMBL" id="KKM12769.1"/>
    </source>
</evidence>
<reference evidence="1" key="1">
    <citation type="journal article" date="2015" name="Nature">
        <title>Complex archaea that bridge the gap between prokaryotes and eukaryotes.</title>
        <authorList>
            <person name="Spang A."/>
            <person name="Saw J.H."/>
            <person name="Jorgensen S.L."/>
            <person name="Zaremba-Niedzwiedzka K."/>
            <person name="Martijn J."/>
            <person name="Lind A.E."/>
            <person name="van Eijk R."/>
            <person name="Schleper C."/>
            <person name="Guy L."/>
            <person name="Ettema T.J."/>
        </authorList>
    </citation>
    <scope>NUCLEOTIDE SEQUENCE</scope>
</reference>
<accession>A0A0F9HCK9</accession>
<organism evidence="1">
    <name type="scientific">marine sediment metagenome</name>
    <dbReference type="NCBI Taxonomy" id="412755"/>
    <lineage>
        <taxon>unclassified sequences</taxon>
        <taxon>metagenomes</taxon>
        <taxon>ecological metagenomes</taxon>
    </lineage>
</organism>
<protein>
    <recommendedName>
        <fullName evidence="2">HK97 gp10 family phage protein</fullName>
    </recommendedName>
</protein>
<proteinExistence type="predicted"/>
<dbReference type="AlphaFoldDB" id="A0A0F9HCK9"/>
<name>A0A0F9HCK9_9ZZZZ</name>
<comment type="caution">
    <text evidence="1">The sequence shown here is derived from an EMBL/GenBank/DDBJ whole genome shotgun (WGS) entry which is preliminary data.</text>
</comment>
<gene>
    <name evidence="1" type="ORF">LCGC14_1719810</name>
</gene>
<evidence type="ECO:0008006" key="2">
    <source>
        <dbReference type="Google" id="ProtNLM"/>
    </source>
</evidence>
<dbReference type="EMBL" id="LAZR01015457">
    <property type="protein sequence ID" value="KKM12769.1"/>
    <property type="molecule type" value="Genomic_DNA"/>
</dbReference>
<sequence length="148" mass="15950">MASRINWRGSAIKRRAEKAAILGIDATMSAAIMHARSNHGAGATSGPVRDVAGKFVKGSGGRARFQSRSGELERHTKVSRPARRTRRGVVGIWGVVGLVYGRRIELGFQGKDSAGRVVNAPAFPFLRPAAEAEYPKLAKRIRKAAKFA</sequence>